<keyword evidence="4" id="KW-0653">Protein transport</keyword>
<reference evidence="11 12" key="1">
    <citation type="submission" date="2020-08" db="EMBL/GenBank/DDBJ databases">
        <title>Genemic of Streptomyces polyaspartic.</title>
        <authorList>
            <person name="Liu W."/>
        </authorList>
    </citation>
    <scope>NUCLEOTIDE SEQUENCE [LARGE SCALE GENOMIC DNA]</scope>
    <source>
        <strain evidence="11 12">TRM66268-LWL</strain>
    </source>
</reference>
<evidence type="ECO:0000256" key="9">
    <source>
        <dbReference type="SAM" id="SignalP"/>
    </source>
</evidence>
<dbReference type="Gene3D" id="3.30.1360.200">
    <property type="match status" value="1"/>
</dbReference>
<evidence type="ECO:0000256" key="2">
    <source>
        <dbReference type="ARBA" id="ARBA00022475"/>
    </source>
</evidence>
<dbReference type="InterPro" id="IPR054384">
    <property type="entry name" value="SecDF_P1_head"/>
</dbReference>
<evidence type="ECO:0000313" key="11">
    <source>
        <dbReference type="EMBL" id="MBC9716533.1"/>
    </source>
</evidence>
<keyword evidence="9" id="KW-0732">Signal</keyword>
<gene>
    <name evidence="11" type="ORF">H9Y04_28775</name>
</gene>
<comment type="caution">
    <text evidence="11">The sequence shown here is derived from an EMBL/GenBank/DDBJ whole genome shotgun (WGS) entry which is preliminary data.</text>
</comment>
<feature type="signal peptide" evidence="9">
    <location>
        <begin position="1"/>
        <end position="22"/>
    </location>
</feature>
<keyword evidence="3" id="KW-0812">Transmembrane</keyword>
<keyword evidence="7" id="KW-0472">Membrane</keyword>
<feature type="region of interest" description="Disordered" evidence="8">
    <location>
        <begin position="32"/>
        <end position="71"/>
    </location>
</feature>
<dbReference type="Gene3D" id="3.30.70.3400">
    <property type="match status" value="1"/>
</dbReference>
<feature type="compositionally biased region" description="Low complexity" evidence="8">
    <location>
        <begin position="33"/>
        <end position="55"/>
    </location>
</feature>
<dbReference type="EMBL" id="JACTVJ010000014">
    <property type="protein sequence ID" value="MBC9716533.1"/>
    <property type="molecule type" value="Genomic_DNA"/>
</dbReference>
<dbReference type="Proteomes" id="UP000642284">
    <property type="component" value="Unassembled WGS sequence"/>
</dbReference>
<dbReference type="PROSITE" id="PS51257">
    <property type="entry name" value="PROKAR_LIPOPROTEIN"/>
    <property type="match status" value="1"/>
</dbReference>
<name>A0ABR7SQC9_9ACTN</name>
<evidence type="ECO:0000256" key="3">
    <source>
        <dbReference type="ARBA" id="ARBA00022692"/>
    </source>
</evidence>
<feature type="domain" description="SecDF P1 head subdomain" evidence="10">
    <location>
        <begin position="161"/>
        <end position="269"/>
    </location>
</feature>
<dbReference type="PANTHER" id="PTHR30081">
    <property type="entry name" value="PROTEIN-EXPORT MEMBRANE PROTEIN SEC"/>
    <property type="match status" value="1"/>
</dbReference>
<keyword evidence="2" id="KW-1003">Cell membrane</keyword>
<evidence type="ECO:0000259" key="10">
    <source>
        <dbReference type="Pfam" id="PF22599"/>
    </source>
</evidence>
<organism evidence="11 12">
    <name type="scientific">Streptomyces polyasparticus</name>
    <dbReference type="NCBI Taxonomy" id="2767826"/>
    <lineage>
        <taxon>Bacteria</taxon>
        <taxon>Bacillati</taxon>
        <taxon>Actinomycetota</taxon>
        <taxon>Actinomycetes</taxon>
        <taxon>Kitasatosporales</taxon>
        <taxon>Streptomycetaceae</taxon>
        <taxon>Streptomyces</taxon>
    </lineage>
</organism>
<keyword evidence="6" id="KW-0811">Translocation</keyword>
<evidence type="ECO:0000256" key="7">
    <source>
        <dbReference type="ARBA" id="ARBA00023136"/>
    </source>
</evidence>
<evidence type="ECO:0000256" key="1">
    <source>
        <dbReference type="ARBA" id="ARBA00022448"/>
    </source>
</evidence>
<dbReference type="PANTHER" id="PTHR30081:SF1">
    <property type="entry name" value="PROTEIN TRANSLOCASE SUBUNIT SECD"/>
    <property type="match status" value="1"/>
</dbReference>
<evidence type="ECO:0000256" key="5">
    <source>
        <dbReference type="ARBA" id="ARBA00022989"/>
    </source>
</evidence>
<proteinExistence type="predicted"/>
<dbReference type="Pfam" id="PF22599">
    <property type="entry name" value="SecDF_P1_head"/>
    <property type="match status" value="1"/>
</dbReference>
<evidence type="ECO:0000313" key="12">
    <source>
        <dbReference type="Proteomes" id="UP000642284"/>
    </source>
</evidence>
<evidence type="ECO:0000256" key="8">
    <source>
        <dbReference type="SAM" id="MobiDB-lite"/>
    </source>
</evidence>
<evidence type="ECO:0000256" key="4">
    <source>
        <dbReference type="ARBA" id="ARBA00022927"/>
    </source>
</evidence>
<dbReference type="InterPro" id="IPR022813">
    <property type="entry name" value="SecD/SecF_arch_bac"/>
</dbReference>
<keyword evidence="5" id="KW-1133">Transmembrane helix</keyword>
<protein>
    <recommendedName>
        <fullName evidence="10">SecDF P1 head subdomain domain-containing protein</fullName>
    </recommendedName>
</protein>
<sequence length="282" mass="28094">MKWGLVPAGVVLALAACGGASSGDGDWLGRATGAGSSAPADGSSSASAPPASGGSISVTFTPRGSAGPPPAEALEQTAALMRKRAESAGLRGVEVAVKDGGIVVSGGGGDEEALKSLGRTAELGFRPVRNAQMVAKDACQVREAAAAEPLTTCGTDASGATTQYVLERVALPGTEIARAQAAHDKAMGTWTVNLEFTAQGTAHFADVTAELAQQQPPANQFAIVLDGEVVSAPSVQQALTGGRAQISGSFTERSARELAAQLSSGALPVDLEASSVTRVPGS</sequence>
<feature type="chain" id="PRO_5047130500" description="SecDF P1 head subdomain domain-containing protein" evidence="9">
    <location>
        <begin position="23"/>
        <end position="282"/>
    </location>
</feature>
<accession>A0ABR7SQC9</accession>
<keyword evidence="12" id="KW-1185">Reference proteome</keyword>
<keyword evidence="1" id="KW-0813">Transport</keyword>
<evidence type="ECO:0000256" key="6">
    <source>
        <dbReference type="ARBA" id="ARBA00023010"/>
    </source>
</evidence>